<gene>
    <name evidence="1" type="ORF">EZS28_032640</name>
</gene>
<dbReference type="AlphaFoldDB" id="A0A5J4UNU4"/>
<dbReference type="EMBL" id="SNRW01014119">
    <property type="protein sequence ID" value="KAA6371834.1"/>
    <property type="molecule type" value="Genomic_DNA"/>
</dbReference>
<organism evidence="1 2">
    <name type="scientific">Streblomastix strix</name>
    <dbReference type="NCBI Taxonomy" id="222440"/>
    <lineage>
        <taxon>Eukaryota</taxon>
        <taxon>Metamonada</taxon>
        <taxon>Preaxostyla</taxon>
        <taxon>Oxymonadida</taxon>
        <taxon>Streblomastigidae</taxon>
        <taxon>Streblomastix</taxon>
    </lineage>
</organism>
<name>A0A5J4UNU4_9EUKA</name>
<evidence type="ECO:0000313" key="1">
    <source>
        <dbReference type="EMBL" id="KAA6371834.1"/>
    </source>
</evidence>
<comment type="caution">
    <text evidence="1">The sequence shown here is derived from an EMBL/GenBank/DDBJ whole genome shotgun (WGS) entry which is preliminary data.</text>
</comment>
<evidence type="ECO:0000313" key="2">
    <source>
        <dbReference type="Proteomes" id="UP000324800"/>
    </source>
</evidence>
<proteinExistence type="predicted"/>
<sequence>MQPQQHLNVQTVSTVVNGDVNVKNWNFDFELAVAEACMDYIRSRHPITDIVYNNHQVEANIESDVLNLVRDLELDQFCLKRSILSGRGQIVGHLYGSTRQQEVQQQFQCKAS</sequence>
<accession>A0A5J4UNU4</accession>
<protein>
    <submittedName>
        <fullName evidence="1">Uncharacterized protein</fullName>
    </submittedName>
</protein>
<reference evidence="1 2" key="1">
    <citation type="submission" date="2019-03" db="EMBL/GenBank/DDBJ databases">
        <title>Single cell metagenomics reveals metabolic interactions within the superorganism composed of flagellate Streblomastix strix and complex community of Bacteroidetes bacteria on its surface.</title>
        <authorList>
            <person name="Treitli S.C."/>
            <person name="Kolisko M."/>
            <person name="Husnik F."/>
            <person name="Keeling P."/>
            <person name="Hampl V."/>
        </authorList>
    </citation>
    <scope>NUCLEOTIDE SEQUENCE [LARGE SCALE GENOMIC DNA]</scope>
    <source>
        <strain evidence="1">ST1C</strain>
    </source>
</reference>
<dbReference type="Proteomes" id="UP000324800">
    <property type="component" value="Unassembled WGS sequence"/>
</dbReference>